<gene>
    <name evidence="1" type="ORF">AAC691_10365</name>
</gene>
<reference evidence="1 2" key="1">
    <citation type="submission" date="2024-04" db="EMBL/GenBank/DDBJ databases">
        <title>Complete genome sequence of Nguyenibacter vanlangesis HBCM-1154, a strain capable of nitrogen fixation, IAA production, and phosphorus solubilization isolated from sugarcane soil.</title>
        <authorList>
            <person name="MY HANH P."/>
        </authorList>
    </citation>
    <scope>NUCLEOTIDE SEQUENCE [LARGE SCALE GENOMIC DNA]</scope>
    <source>
        <strain evidence="1 2">HBCM 1154</strain>
    </source>
</reference>
<dbReference type="EMBL" id="CP152276">
    <property type="protein sequence ID" value="XAE44787.1"/>
    <property type="molecule type" value="Genomic_DNA"/>
</dbReference>
<keyword evidence="2" id="KW-1185">Reference proteome</keyword>
<protein>
    <submittedName>
        <fullName evidence="1">Uncharacterized protein</fullName>
    </submittedName>
</protein>
<evidence type="ECO:0000313" key="2">
    <source>
        <dbReference type="Proteomes" id="UP001449795"/>
    </source>
</evidence>
<evidence type="ECO:0000313" key="1">
    <source>
        <dbReference type="EMBL" id="XAE44787.1"/>
    </source>
</evidence>
<name>A0ABZ3DBH2_9PROT</name>
<dbReference type="RefSeq" id="WP_342629994.1">
    <property type="nucleotide sequence ID" value="NZ_CP152276.1"/>
</dbReference>
<dbReference type="Proteomes" id="UP001449795">
    <property type="component" value="Chromosome"/>
</dbReference>
<proteinExistence type="predicted"/>
<sequence>MTEEEICFVADGSATFYAEIRVLRPEPKVFSGFELWFNEMPRGPLHREIEERAAAGADEAELARWLEKRLNDEKLVVCITFERDKYAPEDGVAVFADIARIDGMIPELADA</sequence>
<accession>A0ABZ3DBH2</accession>
<organism evidence="1 2">
    <name type="scientific">Nguyenibacter vanlangensis</name>
    <dbReference type="NCBI Taxonomy" id="1216886"/>
    <lineage>
        <taxon>Bacteria</taxon>
        <taxon>Pseudomonadati</taxon>
        <taxon>Pseudomonadota</taxon>
        <taxon>Alphaproteobacteria</taxon>
        <taxon>Acetobacterales</taxon>
        <taxon>Acetobacteraceae</taxon>
        <taxon>Nguyenibacter</taxon>
    </lineage>
</organism>